<feature type="transmembrane region" description="Helical" evidence="1">
    <location>
        <begin position="256"/>
        <end position="274"/>
    </location>
</feature>
<sequence length="390" mass="44098">MEPFSGVNSSCRILVNCHHQPWPLKNVRRVHLNLRRKNPSVSYPDILRYRGDLKYFSTDQNSQNASNLYPVESNFQHKIQDLQSTYTQLSCQTVLPSEGEVEVFLRGCLNVAQSLSLNVSSSVSCKAEAASTLLTLNHSKSKHKVCQTSPEVEHIIQSTSELAFSIIKHPNVFISPKLLKLYVAVQAALGWPDTLPEVFYLYSHKPVPLRNTSPIRYSKPKPNLFTNAIPQDIAKAALETAYTGKAYKSSRFVRQALLPISLLTITPFAIYTLASQLSNWQTSMDAHTARNVAFLGMMAYLGLTGTVGFIAISTSNDHMNRVTWAPGVPLRQRWIREDERAAIDQVASAWGFRESWRRGDEEGEEWDLIKEWVSRRAMILDRVELMEGMN</sequence>
<dbReference type="OrthoDB" id="5360701at2759"/>
<comment type="caution">
    <text evidence="2">The sequence shown here is derived from an EMBL/GenBank/DDBJ whole genome shotgun (WGS) entry which is preliminary data.</text>
</comment>
<accession>A0A2S4PVE3</accession>
<keyword evidence="1" id="KW-0472">Membrane</keyword>
<proteinExistence type="predicted"/>
<evidence type="ECO:0000313" key="2">
    <source>
        <dbReference type="EMBL" id="POS86008.1"/>
    </source>
</evidence>
<keyword evidence="1" id="KW-1133">Transmembrane helix</keyword>
<dbReference type="Proteomes" id="UP000237438">
    <property type="component" value="Unassembled WGS sequence"/>
</dbReference>
<reference evidence="2 3" key="1">
    <citation type="submission" date="2017-10" db="EMBL/GenBank/DDBJ databases">
        <title>Development of genomic resources for the powdery mildew, Erysiphe pulchra.</title>
        <authorList>
            <person name="Wadl P.A."/>
            <person name="Mack B.M."/>
            <person name="Moore G."/>
            <person name="Beltz S.B."/>
        </authorList>
    </citation>
    <scope>NUCLEOTIDE SEQUENCE [LARGE SCALE GENOMIC DNA]</scope>
    <source>
        <strain evidence="2">Cflorida</strain>
    </source>
</reference>
<keyword evidence="3" id="KW-1185">Reference proteome</keyword>
<dbReference type="AlphaFoldDB" id="A0A2S4PVE3"/>
<protein>
    <submittedName>
        <fullName evidence="2">Uncharacterized protein</fullName>
    </submittedName>
</protein>
<evidence type="ECO:0000313" key="3">
    <source>
        <dbReference type="Proteomes" id="UP000237438"/>
    </source>
</evidence>
<name>A0A2S4PVE3_9PEZI</name>
<organism evidence="2 3">
    <name type="scientific">Erysiphe pulchra</name>
    <dbReference type="NCBI Taxonomy" id="225359"/>
    <lineage>
        <taxon>Eukaryota</taxon>
        <taxon>Fungi</taxon>
        <taxon>Dikarya</taxon>
        <taxon>Ascomycota</taxon>
        <taxon>Pezizomycotina</taxon>
        <taxon>Leotiomycetes</taxon>
        <taxon>Erysiphales</taxon>
        <taxon>Erysiphaceae</taxon>
        <taxon>Erysiphe</taxon>
    </lineage>
</organism>
<keyword evidence="1" id="KW-0812">Transmembrane</keyword>
<evidence type="ECO:0000256" key="1">
    <source>
        <dbReference type="SAM" id="Phobius"/>
    </source>
</evidence>
<feature type="transmembrane region" description="Helical" evidence="1">
    <location>
        <begin position="294"/>
        <end position="312"/>
    </location>
</feature>
<dbReference type="EMBL" id="PEDP01000433">
    <property type="protein sequence ID" value="POS86008.1"/>
    <property type="molecule type" value="Genomic_DNA"/>
</dbReference>
<gene>
    <name evidence="2" type="ORF">EPUL_002605</name>
</gene>